<accession>A0A087UH21</accession>
<evidence type="ECO:0000313" key="3">
    <source>
        <dbReference type="EMBL" id="KFM76660.1"/>
    </source>
</evidence>
<feature type="transmembrane region" description="Helical" evidence="1">
    <location>
        <begin position="15"/>
        <end position="37"/>
    </location>
</feature>
<proteinExistence type="predicted"/>
<reference evidence="3 4" key="1">
    <citation type="submission" date="2013-11" db="EMBL/GenBank/DDBJ databases">
        <title>Genome sequencing of Stegodyphus mimosarum.</title>
        <authorList>
            <person name="Bechsgaard J."/>
        </authorList>
    </citation>
    <scope>NUCLEOTIDE SEQUENCE [LARGE SCALE GENOMIC DNA]</scope>
</reference>
<keyword evidence="4" id="KW-1185">Reference proteome</keyword>
<dbReference type="InterPro" id="IPR047831">
    <property type="entry name" value="GPR180/TMEM145"/>
</dbReference>
<feature type="non-terminal residue" evidence="3">
    <location>
        <position position="153"/>
    </location>
</feature>
<dbReference type="Proteomes" id="UP000054359">
    <property type="component" value="Unassembled WGS sequence"/>
</dbReference>
<evidence type="ECO:0000259" key="2">
    <source>
        <dbReference type="Pfam" id="PF10192"/>
    </source>
</evidence>
<evidence type="ECO:0000313" key="4">
    <source>
        <dbReference type="Proteomes" id="UP000054359"/>
    </source>
</evidence>
<dbReference type="AlphaFoldDB" id="A0A087UH21"/>
<feature type="transmembrane region" description="Helical" evidence="1">
    <location>
        <begin position="44"/>
        <end position="63"/>
    </location>
</feature>
<sequence length="153" mass="17213">MIHYPEKSHFYTKLFLLYSVWFLSAPVVILISTFIVPKWVREKLLNTVELFISIIAHLTFFILTRPSKANKNFPYHVRTSQIGVMLQSNGTTPLGDSSIDKFSHHPYALTSPNQTPNYTAIFGVPPNADHVTPTEMVAYGPSSDASRTTRLAS</sequence>
<keyword evidence="1" id="KW-0472">Membrane</keyword>
<dbReference type="PANTHER" id="PTHR23252:SF24">
    <property type="entry name" value="TRANSMEMBRANE PROTEIN 145"/>
    <property type="match status" value="1"/>
</dbReference>
<dbReference type="PANTHER" id="PTHR23252">
    <property type="entry name" value="INTIMAL THICKNESS RECEPTOR-RELATED"/>
    <property type="match status" value="1"/>
</dbReference>
<feature type="domain" description="GPR180/TMEM145 transmembrane" evidence="2">
    <location>
        <begin position="3"/>
        <end position="60"/>
    </location>
</feature>
<name>A0A087UH21_STEMI</name>
<dbReference type="EMBL" id="KK119759">
    <property type="protein sequence ID" value="KFM76660.1"/>
    <property type="molecule type" value="Genomic_DNA"/>
</dbReference>
<dbReference type="InterPro" id="IPR019336">
    <property type="entry name" value="GPR180/TMEM145_TM"/>
</dbReference>
<dbReference type="OrthoDB" id="205745at2759"/>
<keyword evidence="1" id="KW-1133">Transmembrane helix</keyword>
<dbReference type="GO" id="GO:0019236">
    <property type="term" value="P:response to pheromone"/>
    <property type="evidence" value="ECO:0007669"/>
    <property type="project" value="InterPro"/>
</dbReference>
<dbReference type="OMA" id="QESNLWI"/>
<gene>
    <name evidence="3" type="ORF">X975_14747</name>
</gene>
<dbReference type="STRING" id="407821.A0A087UH21"/>
<dbReference type="Pfam" id="PF10192">
    <property type="entry name" value="GPR180-TMEM145_TM"/>
    <property type="match status" value="1"/>
</dbReference>
<protein>
    <submittedName>
        <fullName evidence="3">Transmembrane protein 145</fullName>
    </submittedName>
</protein>
<dbReference type="GO" id="GO:0007186">
    <property type="term" value="P:G protein-coupled receptor signaling pathway"/>
    <property type="evidence" value="ECO:0007669"/>
    <property type="project" value="InterPro"/>
</dbReference>
<organism evidence="3 4">
    <name type="scientific">Stegodyphus mimosarum</name>
    <name type="common">African social velvet spider</name>
    <dbReference type="NCBI Taxonomy" id="407821"/>
    <lineage>
        <taxon>Eukaryota</taxon>
        <taxon>Metazoa</taxon>
        <taxon>Ecdysozoa</taxon>
        <taxon>Arthropoda</taxon>
        <taxon>Chelicerata</taxon>
        <taxon>Arachnida</taxon>
        <taxon>Araneae</taxon>
        <taxon>Araneomorphae</taxon>
        <taxon>Entelegynae</taxon>
        <taxon>Eresoidea</taxon>
        <taxon>Eresidae</taxon>
        <taxon>Stegodyphus</taxon>
    </lineage>
</organism>
<evidence type="ECO:0000256" key="1">
    <source>
        <dbReference type="SAM" id="Phobius"/>
    </source>
</evidence>
<keyword evidence="1 3" id="KW-0812">Transmembrane</keyword>